<dbReference type="SUPFAM" id="SSF51161">
    <property type="entry name" value="Trimeric LpxA-like enzymes"/>
    <property type="match status" value="1"/>
</dbReference>
<gene>
    <name evidence="9" type="ORF">AX018_102819</name>
</gene>
<keyword evidence="4" id="KW-0677">Repeat</keyword>
<feature type="domain" description="Maltose/galactoside acetyltransferase" evidence="8">
    <location>
        <begin position="5"/>
        <end position="62"/>
    </location>
</feature>
<dbReference type="EMBL" id="QLTA01000028">
    <property type="protein sequence ID" value="RAR78876.1"/>
    <property type="molecule type" value="Genomic_DNA"/>
</dbReference>
<dbReference type="InterPro" id="IPR051159">
    <property type="entry name" value="Hexapeptide_acetyltransf"/>
</dbReference>
<dbReference type="GO" id="GO:0016407">
    <property type="term" value="F:acetyltransferase activity"/>
    <property type="evidence" value="ECO:0007669"/>
    <property type="project" value="InterPro"/>
</dbReference>
<dbReference type="OrthoDB" id="272049at2"/>
<keyword evidence="3 9" id="KW-0808">Transferase</keyword>
<dbReference type="FunFam" id="2.160.10.10:FF:000025">
    <property type="entry name" value="Hexapeptide-repeat containing-acetyltransferase"/>
    <property type="match status" value="1"/>
</dbReference>
<dbReference type="Proteomes" id="UP000248856">
    <property type="component" value="Unassembled WGS sequence"/>
</dbReference>
<evidence type="ECO:0000256" key="1">
    <source>
        <dbReference type="ARBA" id="ARBA00007274"/>
    </source>
</evidence>
<dbReference type="GO" id="GO:0008374">
    <property type="term" value="F:O-acyltransferase activity"/>
    <property type="evidence" value="ECO:0007669"/>
    <property type="project" value="TreeGrafter"/>
</dbReference>
<evidence type="ECO:0000256" key="5">
    <source>
        <dbReference type="ARBA" id="ARBA00023315"/>
    </source>
</evidence>
<dbReference type="InterPro" id="IPR001451">
    <property type="entry name" value="Hexapep"/>
</dbReference>
<dbReference type="PROSITE" id="PS00101">
    <property type="entry name" value="HEXAPEP_TRANSFERASES"/>
    <property type="match status" value="1"/>
</dbReference>
<dbReference type="Pfam" id="PF12464">
    <property type="entry name" value="Mac"/>
    <property type="match status" value="1"/>
</dbReference>
<evidence type="ECO:0000256" key="2">
    <source>
        <dbReference type="ARBA" id="ARBA00022458"/>
    </source>
</evidence>
<dbReference type="RefSeq" id="WP_111878177.1">
    <property type="nucleotide sequence ID" value="NZ_QLTA01000028.1"/>
</dbReference>
<evidence type="ECO:0000256" key="7">
    <source>
        <dbReference type="ARBA" id="ARBA00067695"/>
    </source>
</evidence>
<accession>A0A328Z9B9</accession>
<dbReference type="InterPro" id="IPR024688">
    <property type="entry name" value="Mac_dom"/>
</dbReference>
<keyword evidence="10" id="KW-1185">Reference proteome</keyword>
<organism evidence="9 10">
    <name type="scientific">Paracidovorax anthurii</name>
    <dbReference type="NCBI Taxonomy" id="78229"/>
    <lineage>
        <taxon>Bacteria</taxon>
        <taxon>Pseudomonadati</taxon>
        <taxon>Pseudomonadota</taxon>
        <taxon>Betaproteobacteria</taxon>
        <taxon>Burkholderiales</taxon>
        <taxon>Comamonadaceae</taxon>
        <taxon>Paracidovorax</taxon>
    </lineage>
</organism>
<evidence type="ECO:0000256" key="6">
    <source>
        <dbReference type="ARBA" id="ARBA00055587"/>
    </source>
</evidence>
<dbReference type="Gene3D" id="2.160.10.10">
    <property type="entry name" value="Hexapeptide repeat proteins"/>
    <property type="match status" value="1"/>
</dbReference>
<keyword evidence="5" id="KW-0012">Acyltransferase</keyword>
<proteinExistence type="inferred from homology"/>
<keyword evidence="2" id="KW-0536">Nodulation</keyword>
<comment type="similarity">
    <text evidence="1">Belongs to the transferase hexapeptide repeat family.</text>
</comment>
<evidence type="ECO:0000256" key="4">
    <source>
        <dbReference type="ARBA" id="ARBA00022737"/>
    </source>
</evidence>
<evidence type="ECO:0000313" key="10">
    <source>
        <dbReference type="Proteomes" id="UP000248856"/>
    </source>
</evidence>
<comment type="caution">
    <text evidence="9">The sequence shown here is derived from an EMBL/GenBank/DDBJ whole genome shotgun (WGS) entry which is preliminary data.</text>
</comment>
<evidence type="ECO:0000259" key="8">
    <source>
        <dbReference type="SMART" id="SM01266"/>
    </source>
</evidence>
<reference evidence="9 10" key="1">
    <citation type="submission" date="2018-06" db="EMBL/GenBank/DDBJ databases">
        <title>Genomic Encyclopedia of Archaeal and Bacterial Type Strains, Phase II (KMG-II): from individual species to whole genera.</title>
        <authorList>
            <person name="Goeker M."/>
        </authorList>
    </citation>
    <scope>NUCLEOTIDE SEQUENCE [LARGE SCALE GENOMIC DNA]</scope>
    <source>
        <strain evidence="9 10">CFPB 3232</strain>
    </source>
</reference>
<dbReference type="CDD" id="cd03357">
    <property type="entry name" value="LbH_MAT_GAT"/>
    <property type="match status" value="1"/>
</dbReference>
<dbReference type="PANTHER" id="PTHR23416:SF23">
    <property type="entry name" value="ACETYLTRANSFERASE C18B11.09C-RELATED"/>
    <property type="match status" value="1"/>
</dbReference>
<dbReference type="InterPro" id="IPR011004">
    <property type="entry name" value="Trimer_LpxA-like_sf"/>
</dbReference>
<name>A0A328Z9B9_9BURK</name>
<comment type="function">
    <text evidence="6">Acetyltransferase implicated in the O-acetylation of Nod factors.</text>
</comment>
<dbReference type="SMART" id="SM01266">
    <property type="entry name" value="Mac"/>
    <property type="match status" value="1"/>
</dbReference>
<evidence type="ECO:0000313" key="9">
    <source>
        <dbReference type="EMBL" id="RAR78876.1"/>
    </source>
</evidence>
<dbReference type="GO" id="GO:0005829">
    <property type="term" value="C:cytosol"/>
    <property type="evidence" value="ECO:0007669"/>
    <property type="project" value="TreeGrafter"/>
</dbReference>
<dbReference type="InterPro" id="IPR018357">
    <property type="entry name" value="Hexapep_transf_CS"/>
</dbReference>
<dbReference type="Pfam" id="PF00132">
    <property type="entry name" value="Hexapep"/>
    <property type="match status" value="1"/>
</dbReference>
<dbReference type="PANTHER" id="PTHR23416">
    <property type="entry name" value="SIALIC ACID SYNTHASE-RELATED"/>
    <property type="match status" value="1"/>
</dbReference>
<evidence type="ECO:0000256" key="3">
    <source>
        <dbReference type="ARBA" id="ARBA00022679"/>
    </source>
</evidence>
<dbReference type="AlphaFoldDB" id="A0A328Z9B9"/>
<protein>
    <recommendedName>
        <fullName evidence="7">Nodulation protein L</fullName>
    </recommendedName>
</protein>
<sequence length="188" mass="19455">MKTEKQKMLAGEPYHVADPELQAGMDAARRWLARYNDGMAHAALGAAARHRLLAEGLGSVGGGAVVRPPFHCDYGFNIHLGTGVFLNFNCVILDVVEVRIGEGTQIGPGVQILAADHPRDAAQRATGVEFGRPVRIGRDVWIGGGAIVLPGVAVGDGALIGAGSVVTRDVPAGATVAGNPARVLRPGQ</sequence>